<feature type="domain" description="Nucleotidyl transferase" evidence="6">
    <location>
        <begin position="10"/>
        <end position="264"/>
    </location>
</feature>
<dbReference type="GO" id="GO:0006011">
    <property type="term" value="P:UDP-alpha-D-glucose metabolic process"/>
    <property type="evidence" value="ECO:0007669"/>
    <property type="project" value="InterPro"/>
</dbReference>
<dbReference type="GO" id="GO:0003983">
    <property type="term" value="F:UTP:glucose-1-phosphate uridylyltransferase activity"/>
    <property type="evidence" value="ECO:0007669"/>
    <property type="project" value="UniProtKB-EC"/>
</dbReference>
<sequence length="287" mass="31683">MKIRKAVFPVAGLGTRFLPATKATPKEMLPLVDKPLIQYVLEEAIAAGITEIIMVTGRNKNAIEDHFDRSVELELLLEGKGATDLLNMTRKITDMCDISYIRQKEPKGLGHAILRAKNLVGDEPFAVLLGDDIIYSTGKPGIAQLTDVFDKKQAPVIAVEKIPMENISAYGVIDYKTTGEDMEITELVEKPPADKAPSDLAIIGRYVLTPEIFEYIERTEPDAKGEIQLTTALNAMLGSSSMFACQFDGIRYDAGDKLGFLKATVEFALRRDDLGADFKKYLKKLPL</sequence>
<dbReference type="PANTHER" id="PTHR43197:SF1">
    <property type="entry name" value="UTP--GLUCOSE-1-PHOSPHATE URIDYLYLTRANSFERASE"/>
    <property type="match status" value="1"/>
</dbReference>
<dbReference type="SUPFAM" id="SSF53448">
    <property type="entry name" value="Nucleotide-diphospho-sugar transferases"/>
    <property type="match status" value="1"/>
</dbReference>
<keyword evidence="3 7" id="KW-0808">Transferase</keyword>
<gene>
    <name evidence="7" type="ORF">MNBD_NITROSPINAE01-1811</name>
</gene>
<evidence type="ECO:0000256" key="3">
    <source>
        <dbReference type="ARBA" id="ARBA00022679"/>
    </source>
</evidence>
<evidence type="ECO:0000256" key="2">
    <source>
        <dbReference type="ARBA" id="ARBA00012415"/>
    </source>
</evidence>
<keyword evidence="4 7" id="KW-0548">Nucleotidyltransferase</keyword>
<proteinExistence type="inferred from homology"/>
<comment type="similarity">
    <text evidence="1">Belongs to the UDPGP type 2 family.</text>
</comment>
<dbReference type="NCBIfam" id="TIGR01099">
    <property type="entry name" value="galU"/>
    <property type="match status" value="1"/>
</dbReference>
<organism evidence="7">
    <name type="scientific">hydrothermal vent metagenome</name>
    <dbReference type="NCBI Taxonomy" id="652676"/>
    <lineage>
        <taxon>unclassified sequences</taxon>
        <taxon>metagenomes</taxon>
        <taxon>ecological metagenomes</taxon>
    </lineage>
</organism>
<evidence type="ECO:0000313" key="7">
    <source>
        <dbReference type="EMBL" id="VAX23019.1"/>
    </source>
</evidence>
<evidence type="ECO:0000256" key="4">
    <source>
        <dbReference type="ARBA" id="ARBA00022695"/>
    </source>
</evidence>
<dbReference type="AlphaFoldDB" id="A0A3B1BYH8"/>
<evidence type="ECO:0000259" key="6">
    <source>
        <dbReference type="Pfam" id="PF00483"/>
    </source>
</evidence>
<evidence type="ECO:0000256" key="1">
    <source>
        <dbReference type="ARBA" id="ARBA00006890"/>
    </source>
</evidence>
<dbReference type="EC" id="2.7.7.9" evidence="2"/>
<dbReference type="CDD" id="cd02541">
    <property type="entry name" value="UGPase_prokaryotic"/>
    <property type="match status" value="1"/>
</dbReference>
<accession>A0A3B1BYH8</accession>
<dbReference type="Pfam" id="PF00483">
    <property type="entry name" value="NTP_transferase"/>
    <property type="match status" value="1"/>
</dbReference>
<dbReference type="InterPro" id="IPR005835">
    <property type="entry name" value="NTP_transferase_dom"/>
</dbReference>
<dbReference type="PANTHER" id="PTHR43197">
    <property type="entry name" value="UTP--GLUCOSE-1-PHOSPHATE URIDYLYLTRANSFERASE"/>
    <property type="match status" value="1"/>
</dbReference>
<name>A0A3B1BYH8_9ZZZZ</name>
<comment type="catalytic activity">
    <reaction evidence="5">
        <text>alpha-D-glucose 1-phosphate + UTP + H(+) = UDP-alpha-D-glucose + diphosphate</text>
        <dbReference type="Rhea" id="RHEA:19889"/>
        <dbReference type="ChEBI" id="CHEBI:15378"/>
        <dbReference type="ChEBI" id="CHEBI:33019"/>
        <dbReference type="ChEBI" id="CHEBI:46398"/>
        <dbReference type="ChEBI" id="CHEBI:58601"/>
        <dbReference type="ChEBI" id="CHEBI:58885"/>
        <dbReference type="EC" id="2.7.7.9"/>
    </reaction>
</comment>
<protein>
    <recommendedName>
        <fullName evidence="2">UTP--glucose-1-phosphate uridylyltransferase</fullName>
        <ecNumber evidence="2">2.7.7.9</ecNumber>
    </recommendedName>
</protein>
<dbReference type="InterPro" id="IPR005771">
    <property type="entry name" value="GalU_uridylyltTrfase_bac/arc"/>
</dbReference>
<evidence type="ECO:0000256" key="5">
    <source>
        <dbReference type="ARBA" id="ARBA00048128"/>
    </source>
</evidence>
<reference evidence="7" key="1">
    <citation type="submission" date="2018-06" db="EMBL/GenBank/DDBJ databases">
        <authorList>
            <person name="Zhirakovskaya E."/>
        </authorList>
    </citation>
    <scope>NUCLEOTIDE SEQUENCE</scope>
</reference>
<dbReference type="Gene3D" id="3.90.550.10">
    <property type="entry name" value="Spore Coat Polysaccharide Biosynthesis Protein SpsA, Chain A"/>
    <property type="match status" value="1"/>
</dbReference>
<dbReference type="InterPro" id="IPR029044">
    <property type="entry name" value="Nucleotide-diphossugar_trans"/>
</dbReference>
<dbReference type="EMBL" id="UOGC01000145">
    <property type="protein sequence ID" value="VAX23019.1"/>
    <property type="molecule type" value="Genomic_DNA"/>
</dbReference>